<evidence type="ECO:0000259" key="3">
    <source>
        <dbReference type="PROSITE" id="PS51668"/>
    </source>
</evidence>
<gene>
    <name evidence="4" type="ORF">JKP88DRAFT_349662</name>
</gene>
<proteinExistence type="inferred from homology"/>
<dbReference type="Pfam" id="PF01980">
    <property type="entry name" value="TrmO_N"/>
    <property type="match status" value="1"/>
</dbReference>
<keyword evidence="1" id="KW-0949">S-adenosyl-L-methionine</keyword>
<feature type="domain" description="TsaA-like" evidence="3">
    <location>
        <begin position="59"/>
        <end position="220"/>
    </location>
</feature>
<dbReference type="AlphaFoldDB" id="A0A836CCT4"/>
<evidence type="ECO:0000256" key="1">
    <source>
        <dbReference type="ARBA" id="ARBA00022691"/>
    </source>
</evidence>
<keyword evidence="5" id="KW-1185">Reference proteome</keyword>
<dbReference type="InterPro" id="IPR023370">
    <property type="entry name" value="TrmO-like_N"/>
</dbReference>
<comment type="caution">
    <text evidence="4">The sequence shown here is derived from an EMBL/GenBank/DDBJ whole genome shotgun (WGS) entry which is preliminary data.</text>
</comment>
<dbReference type="Gene3D" id="2.40.30.70">
    <property type="entry name" value="YaeB-like"/>
    <property type="match status" value="1"/>
</dbReference>
<evidence type="ECO:0000256" key="2">
    <source>
        <dbReference type="ARBA" id="ARBA00033753"/>
    </source>
</evidence>
<evidence type="ECO:0000313" key="4">
    <source>
        <dbReference type="EMBL" id="KAG5180368.1"/>
    </source>
</evidence>
<organism evidence="4 5">
    <name type="scientific">Tribonema minus</name>
    <dbReference type="NCBI Taxonomy" id="303371"/>
    <lineage>
        <taxon>Eukaryota</taxon>
        <taxon>Sar</taxon>
        <taxon>Stramenopiles</taxon>
        <taxon>Ochrophyta</taxon>
        <taxon>PX clade</taxon>
        <taxon>Xanthophyceae</taxon>
        <taxon>Tribonematales</taxon>
        <taxon>Tribonemataceae</taxon>
        <taxon>Tribonema</taxon>
    </lineage>
</organism>
<name>A0A836CCT4_9STRA</name>
<accession>A0A836CCT4</accession>
<reference evidence="4" key="1">
    <citation type="submission" date="2021-02" db="EMBL/GenBank/DDBJ databases">
        <title>First Annotated Genome of the Yellow-green Alga Tribonema minus.</title>
        <authorList>
            <person name="Mahan K.M."/>
        </authorList>
    </citation>
    <scope>NUCLEOTIDE SEQUENCE</scope>
    <source>
        <strain evidence="4">UTEX B ZZ1240</strain>
    </source>
</reference>
<dbReference type="PANTHER" id="PTHR12818:SF0">
    <property type="entry name" value="TRNA (ADENINE(37)-N6)-METHYLTRANSFERASE"/>
    <property type="match status" value="1"/>
</dbReference>
<dbReference type="Proteomes" id="UP000664859">
    <property type="component" value="Unassembled WGS sequence"/>
</dbReference>
<dbReference type="InterPro" id="IPR036414">
    <property type="entry name" value="YaeB_N_sf"/>
</dbReference>
<comment type="similarity">
    <text evidence="2">Belongs to the tRNA methyltransferase O family.</text>
</comment>
<dbReference type="OrthoDB" id="4882at2759"/>
<evidence type="ECO:0000313" key="5">
    <source>
        <dbReference type="Proteomes" id="UP000664859"/>
    </source>
</evidence>
<dbReference type="EMBL" id="JAFCMP010000401">
    <property type="protein sequence ID" value="KAG5180368.1"/>
    <property type="molecule type" value="Genomic_DNA"/>
</dbReference>
<protein>
    <submittedName>
        <fullName evidence="4">TsaA-like domain-containing protein</fullName>
    </submittedName>
</protein>
<dbReference type="InterPro" id="IPR036413">
    <property type="entry name" value="YaeB-like_sf"/>
</dbReference>
<dbReference type="CDD" id="cd09281">
    <property type="entry name" value="UPF0066"/>
    <property type="match status" value="1"/>
</dbReference>
<sequence>MLCGACAAFALQQKLRRIRRELDKAVAQRDSEHSGRLAMQRELRAVMASKLAQDDALFYAPIGTISSCFKRCVGTPRQGHLAPRTRAVLQLKRSAISPDSLDGLNKFSHVWVFFVFHLNNNQRWTRGLTGGGGTGDDAAALRKVAGTFPAKVTPPFLKRKVGLFATRSPHRPNNIGLSLCRIDRVDMAGLAIHLRGIDLVHGTPVLDIKPFVPAYDAVTPAHVAPWVESSLQHNRAVLWEPGAQEQVTALAAALHLYKDEPQEAIAAIAEALEVDIRSAFMTKKAAGQKGGGSIKGSSSSGILLFDTLAVHWATQGGDFNSVSVSRVELAEGADAEDDDVSEEALQEDA</sequence>
<dbReference type="PANTHER" id="PTHR12818">
    <property type="entry name" value="TRNA (ADENINE(37)-N6)-METHYLTRANSFERASE"/>
    <property type="match status" value="1"/>
</dbReference>
<dbReference type="InterPro" id="IPR040372">
    <property type="entry name" value="YaeB-like"/>
</dbReference>
<dbReference type="PROSITE" id="PS51668">
    <property type="entry name" value="TSAA_2"/>
    <property type="match status" value="1"/>
</dbReference>
<dbReference type="SUPFAM" id="SSF118196">
    <property type="entry name" value="YaeB-like"/>
    <property type="match status" value="1"/>
</dbReference>